<organism evidence="4">
    <name type="scientific">Diabrotica virgifera virgifera</name>
    <name type="common">western corn rootworm</name>
    <dbReference type="NCBI Taxonomy" id="50390"/>
    <lineage>
        <taxon>Eukaryota</taxon>
        <taxon>Metazoa</taxon>
        <taxon>Ecdysozoa</taxon>
        <taxon>Arthropoda</taxon>
        <taxon>Hexapoda</taxon>
        <taxon>Insecta</taxon>
        <taxon>Pterygota</taxon>
        <taxon>Neoptera</taxon>
        <taxon>Endopterygota</taxon>
        <taxon>Coleoptera</taxon>
        <taxon>Polyphaga</taxon>
        <taxon>Cucujiformia</taxon>
        <taxon>Chrysomeloidea</taxon>
        <taxon>Chrysomelidae</taxon>
        <taxon>Galerucinae</taxon>
        <taxon>Diabroticina</taxon>
        <taxon>Diabroticites</taxon>
        <taxon>Diabrotica</taxon>
    </lineage>
</organism>
<evidence type="ECO:0000256" key="1">
    <source>
        <dbReference type="SAM" id="Coils"/>
    </source>
</evidence>
<feature type="transmembrane region" description="Helical" evidence="2">
    <location>
        <begin position="20"/>
        <end position="38"/>
    </location>
</feature>
<evidence type="ECO:0000313" key="4">
    <source>
        <dbReference type="RefSeq" id="XP_028136851.1"/>
    </source>
</evidence>
<reference evidence="4" key="1">
    <citation type="submission" date="2025-08" db="UniProtKB">
        <authorList>
            <consortium name="RefSeq"/>
        </authorList>
    </citation>
    <scope>IDENTIFICATION</scope>
    <source>
        <tissue evidence="4">Whole insect</tissue>
    </source>
</reference>
<keyword evidence="2" id="KW-1133">Transmembrane helix</keyword>
<keyword evidence="2" id="KW-0472">Membrane</keyword>
<dbReference type="PANTHER" id="PTHR47595">
    <property type="entry name" value="HEAT SHOCK 70 KDA PROTEIN 14"/>
    <property type="match status" value="1"/>
</dbReference>
<accession>A0A6P7FLF2</accession>
<name>A0A6P7FLF2_DIAVI</name>
<feature type="coiled-coil region" evidence="1">
    <location>
        <begin position="252"/>
        <end position="279"/>
    </location>
</feature>
<feature type="domain" description="Myb/SANT-like DNA-binding" evidence="3">
    <location>
        <begin position="88"/>
        <end position="178"/>
    </location>
</feature>
<dbReference type="InterPro" id="IPR044822">
    <property type="entry name" value="Myb_DNA-bind_4"/>
</dbReference>
<dbReference type="Gene3D" id="1.10.10.60">
    <property type="entry name" value="Homeodomain-like"/>
    <property type="match status" value="1"/>
</dbReference>
<dbReference type="Pfam" id="PF13837">
    <property type="entry name" value="Myb_DNA-bind_4"/>
    <property type="match status" value="1"/>
</dbReference>
<keyword evidence="2" id="KW-0812">Transmembrane</keyword>
<keyword evidence="1" id="KW-0175">Coiled coil</keyword>
<evidence type="ECO:0000259" key="3">
    <source>
        <dbReference type="Pfam" id="PF13837"/>
    </source>
</evidence>
<protein>
    <submittedName>
        <fullName evidence="4">Uncharacterized protein LOC114331462</fullName>
    </submittedName>
</protein>
<dbReference type="PANTHER" id="PTHR47595:SF1">
    <property type="entry name" value="MYB_SANT-LIKE DNA-BINDING DOMAIN-CONTAINING PROTEIN"/>
    <property type="match status" value="1"/>
</dbReference>
<gene>
    <name evidence="4" type="primary">LOC114331462</name>
</gene>
<dbReference type="AlphaFoldDB" id="A0A6P7FLF2"/>
<evidence type="ECO:0000256" key="2">
    <source>
        <dbReference type="SAM" id="Phobius"/>
    </source>
</evidence>
<sequence>MRKRVSEYILNLFLHEQFPDVFWVAYANCLTLFFYLYLRYDKRRHSKTGKLFLHNIVKYYFKMCDKEISEYLIIHQASSTSRSEDESYKWNRNTTLALIQLYKKYRGQVGSLRIKNLRRMFEEIAKELRYATKQNISPAHCENRWKHLERSYKKVIDNNNQTGRGRKDHEYKDEMDEIFEKKKNVHPQRLLSSTTVHVPKSMSAVQTEVEIPQKVVVPNEELKIGSKQSKNQLQSKRKQKLDTLLAIKQDRKDFYKDLLQEKKRKNELYERRTKVLEQLLEKNYNIPSDLTD</sequence>
<dbReference type="InParanoid" id="A0A6P7FLF2"/>
<dbReference type="RefSeq" id="XP_028136851.1">
    <property type="nucleotide sequence ID" value="XM_028281050.1"/>
</dbReference>
<proteinExistence type="predicted"/>